<evidence type="ECO:0000256" key="8">
    <source>
        <dbReference type="SAM" id="Phobius"/>
    </source>
</evidence>
<dbReference type="KEGG" id="psyt:DSAG12_00979"/>
<feature type="transmembrane region" description="Helical" evidence="8">
    <location>
        <begin position="315"/>
        <end position="333"/>
    </location>
</feature>
<evidence type="ECO:0000256" key="7">
    <source>
        <dbReference type="ARBA" id="ARBA00023136"/>
    </source>
</evidence>
<keyword evidence="4" id="KW-1003">Cell membrane</keyword>
<gene>
    <name evidence="9" type="ORF">DSAG12_00979</name>
</gene>
<dbReference type="InterPro" id="IPR002523">
    <property type="entry name" value="MgTranspt_CorA/ZnTranspt_ZntB"/>
</dbReference>
<dbReference type="PANTHER" id="PTHR46494:SF1">
    <property type="entry name" value="CORA FAMILY METAL ION TRANSPORTER (EUROFUNG)"/>
    <property type="match status" value="1"/>
</dbReference>
<dbReference type="InterPro" id="IPR045861">
    <property type="entry name" value="CorA_cytoplasmic_dom"/>
</dbReference>
<evidence type="ECO:0000256" key="1">
    <source>
        <dbReference type="ARBA" id="ARBA00004651"/>
    </source>
</evidence>
<evidence type="ECO:0000256" key="4">
    <source>
        <dbReference type="ARBA" id="ARBA00022475"/>
    </source>
</evidence>
<dbReference type="OrthoDB" id="28779at2157"/>
<dbReference type="GO" id="GO:0015095">
    <property type="term" value="F:magnesium ion transmembrane transporter activity"/>
    <property type="evidence" value="ECO:0007669"/>
    <property type="project" value="TreeGrafter"/>
</dbReference>
<comment type="subcellular location">
    <subcellularLocation>
        <location evidence="1">Cell membrane</location>
        <topology evidence="1">Multi-pass membrane protein</topology>
    </subcellularLocation>
</comment>
<evidence type="ECO:0000313" key="10">
    <source>
        <dbReference type="Proteomes" id="UP000321408"/>
    </source>
</evidence>
<keyword evidence="10" id="KW-1185">Reference proteome</keyword>
<sequence length="339" mass="39684">MKFTYYILSDIVQNRPNIEQFELSLDDLGEKYNPDELKKTCKCCFLDVNLDPSEILDYNQNQEILDLLTILDISLDTFEEIIEDSRPRLDDYGDYMFILFKSVEKHPTDVEGKKEYQCGLIAFENVVISIHSGVPVELNRLFRMFSRNPQMLIQGGITYLITRYIDTLIDPIYLVLDGWRKVSDDIEWKILTDQTLEKKIILNTLIGVRESLFDMVKILQANREVVNRMKSVKFPQIKNDFIPPELDDHIKHLLDESDIMRSVISDLMNMYFNAESSKLNKNLSRFTFATAILLLPNLIAGIFGMNNKFFPDFSFWWAIVIMVASMGVVWIIFKKWRLI</sequence>
<dbReference type="SUPFAM" id="SSF143865">
    <property type="entry name" value="CorA soluble domain-like"/>
    <property type="match status" value="1"/>
</dbReference>
<dbReference type="GO" id="GO:0000287">
    <property type="term" value="F:magnesium ion binding"/>
    <property type="evidence" value="ECO:0007669"/>
    <property type="project" value="TreeGrafter"/>
</dbReference>
<dbReference type="GO" id="GO:0050897">
    <property type="term" value="F:cobalt ion binding"/>
    <property type="evidence" value="ECO:0007669"/>
    <property type="project" value="TreeGrafter"/>
</dbReference>
<accession>A0A5B9D803</accession>
<dbReference type="AlphaFoldDB" id="A0A5B9D803"/>
<dbReference type="GO" id="GO:0015087">
    <property type="term" value="F:cobalt ion transmembrane transporter activity"/>
    <property type="evidence" value="ECO:0007669"/>
    <property type="project" value="TreeGrafter"/>
</dbReference>
<evidence type="ECO:0000256" key="3">
    <source>
        <dbReference type="ARBA" id="ARBA00022448"/>
    </source>
</evidence>
<dbReference type="GO" id="GO:0005886">
    <property type="term" value="C:plasma membrane"/>
    <property type="evidence" value="ECO:0007669"/>
    <property type="project" value="UniProtKB-SubCell"/>
</dbReference>
<feature type="transmembrane region" description="Helical" evidence="8">
    <location>
        <begin position="286"/>
        <end position="303"/>
    </location>
</feature>
<evidence type="ECO:0000256" key="2">
    <source>
        <dbReference type="ARBA" id="ARBA00009765"/>
    </source>
</evidence>
<dbReference type="RefSeq" id="WP_147662076.1">
    <property type="nucleotide sequence ID" value="NZ_CP042905.2"/>
</dbReference>
<dbReference type="PANTHER" id="PTHR46494">
    <property type="entry name" value="CORA FAMILY METAL ION TRANSPORTER (EUROFUNG)"/>
    <property type="match status" value="1"/>
</dbReference>
<reference evidence="9 10" key="2">
    <citation type="journal article" date="2024" name="Int. J. Syst. Evol. Microbiol.">
        <title>Promethearchaeum syntrophicum gen. nov., sp. nov., an anaerobic, obligately syntrophic archaeon, the first isolate of the lineage 'Asgard' archaea, and proposal of the new archaeal phylum Promethearchaeota phyl. nov. and kingdom Promethearchaeati regn. nov.</title>
        <authorList>
            <person name="Imachi H."/>
            <person name="Nobu M.K."/>
            <person name="Kato S."/>
            <person name="Takaki Y."/>
            <person name="Miyazaki M."/>
            <person name="Miyata M."/>
            <person name="Ogawara M."/>
            <person name="Saito Y."/>
            <person name="Sakai S."/>
            <person name="Tahara Y.O."/>
            <person name="Takano Y."/>
            <person name="Tasumi E."/>
            <person name="Uematsu K."/>
            <person name="Yoshimura T."/>
            <person name="Itoh T."/>
            <person name="Ohkuma M."/>
            <person name="Takai K."/>
        </authorList>
    </citation>
    <scope>NUCLEOTIDE SEQUENCE [LARGE SCALE GENOMIC DNA]</scope>
    <source>
        <strain evidence="9 10">MK-D1</strain>
    </source>
</reference>
<name>A0A5B9D803_9ARCH</name>
<reference evidence="9 10" key="1">
    <citation type="journal article" date="2020" name="Nature">
        <title>Isolation of an archaeon at the prokaryote-eukaryote interface.</title>
        <authorList>
            <person name="Imachi H."/>
            <person name="Nobu M.K."/>
            <person name="Nakahara N."/>
            <person name="Morono Y."/>
            <person name="Ogawara M."/>
            <person name="Takaki Y."/>
            <person name="Takano Y."/>
            <person name="Uematsu K."/>
            <person name="Ikuta T."/>
            <person name="Ito M."/>
            <person name="Matsui Y."/>
            <person name="Miyazaki M."/>
            <person name="Murata K."/>
            <person name="Saito Y."/>
            <person name="Sakai S."/>
            <person name="Song C."/>
            <person name="Tasumi E."/>
            <person name="Yamanaka Y."/>
            <person name="Yamaguchi T."/>
            <person name="Kamagata Y."/>
            <person name="Tamaki H."/>
            <person name="Takai K."/>
        </authorList>
    </citation>
    <scope>NUCLEOTIDE SEQUENCE [LARGE SCALE GENOMIC DNA]</scope>
    <source>
        <strain evidence="9 10">MK-D1</strain>
    </source>
</reference>
<dbReference type="Gene3D" id="3.30.460.20">
    <property type="entry name" value="CorA soluble domain-like"/>
    <property type="match status" value="1"/>
</dbReference>
<dbReference type="Gene3D" id="1.20.58.340">
    <property type="entry name" value="Magnesium transport protein CorA, transmembrane region"/>
    <property type="match status" value="2"/>
</dbReference>
<dbReference type="SUPFAM" id="SSF144083">
    <property type="entry name" value="Magnesium transport protein CorA, transmembrane region"/>
    <property type="match status" value="1"/>
</dbReference>
<organism evidence="9 10">
    <name type="scientific">Promethearchaeum syntrophicum</name>
    <dbReference type="NCBI Taxonomy" id="2594042"/>
    <lineage>
        <taxon>Archaea</taxon>
        <taxon>Promethearchaeati</taxon>
        <taxon>Promethearchaeota</taxon>
        <taxon>Promethearchaeia</taxon>
        <taxon>Promethearchaeales</taxon>
        <taxon>Promethearchaeaceae</taxon>
        <taxon>Promethearchaeum</taxon>
    </lineage>
</organism>
<dbReference type="Proteomes" id="UP000321408">
    <property type="component" value="Chromosome"/>
</dbReference>
<dbReference type="GeneID" id="41328978"/>
<evidence type="ECO:0000256" key="5">
    <source>
        <dbReference type="ARBA" id="ARBA00022692"/>
    </source>
</evidence>
<keyword evidence="5 8" id="KW-0812">Transmembrane</keyword>
<keyword evidence="6 8" id="KW-1133">Transmembrane helix</keyword>
<comment type="similarity">
    <text evidence="2">Belongs to the CorA metal ion transporter (MIT) (TC 1.A.35) family.</text>
</comment>
<proteinExistence type="inferred from homology"/>
<dbReference type="InterPro" id="IPR045863">
    <property type="entry name" value="CorA_TM1_TM2"/>
</dbReference>
<evidence type="ECO:0000256" key="6">
    <source>
        <dbReference type="ARBA" id="ARBA00022989"/>
    </source>
</evidence>
<evidence type="ECO:0000313" key="9">
    <source>
        <dbReference type="EMBL" id="QEE15155.1"/>
    </source>
</evidence>
<dbReference type="EMBL" id="CP042905">
    <property type="protein sequence ID" value="QEE15155.1"/>
    <property type="molecule type" value="Genomic_DNA"/>
</dbReference>
<protein>
    <submittedName>
        <fullName evidence="9">Magnesium transporter CorA family protein</fullName>
    </submittedName>
</protein>
<keyword evidence="7 8" id="KW-0472">Membrane</keyword>
<dbReference type="Pfam" id="PF01544">
    <property type="entry name" value="CorA"/>
    <property type="match status" value="1"/>
</dbReference>
<keyword evidence="3" id="KW-0813">Transport</keyword>